<keyword evidence="3" id="KW-1185">Reference proteome</keyword>
<dbReference type="EMBL" id="CP042306">
    <property type="protein sequence ID" value="QDZ09272.1"/>
    <property type="molecule type" value="Genomic_DNA"/>
</dbReference>
<reference evidence="2 3" key="1">
    <citation type="submission" date="2019-07" db="EMBL/GenBank/DDBJ databases">
        <title>Full genome sequence of Sphingomonas sp. 4R-6-7(HKS19).</title>
        <authorList>
            <person name="Im W.-T."/>
        </authorList>
    </citation>
    <scope>NUCLEOTIDE SEQUENCE [LARGE SCALE GENOMIC DNA]</scope>
    <source>
        <strain evidence="2 3">HKS19</strain>
    </source>
</reference>
<dbReference type="Pfam" id="PF05258">
    <property type="entry name" value="DciA"/>
    <property type="match status" value="1"/>
</dbReference>
<gene>
    <name evidence="2" type="ORF">FPZ24_16155</name>
</gene>
<dbReference type="InterPro" id="IPR010593">
    <property type="entry name" value="DUF1159"/>
</dbReference>
<accession>A0A5B8LPE8</accession>
<name>A0A5B8LPE8_9SPHN</name>
<feature type="region of interest" description="Disordered" evidence="1">
    <location>
        <begin position="1"/>
        <end position="23"/>
    </location>
</feature>
<dbReference type="KEGG" id="spai:FPZ24_16155"/>
<dbReference type="RefSeq" id="WP_146574649.1">
    <property type="nucleotide sequence ID" value="NZ_CP042306.1"/>
</dbReference>
<protein>
    <submittedName>
        <fullName evidence="2">DUF721 domain-containing protein</fullName>
    </submittedName>
</protein>
<dbReference type="InterPro" id="IPR007922">
    <property type="entry name" value="DciA-like"/>
</dbReference>
<sequence>MDEAMSKRATPKPPIQERPRGGPARAVADLLPQVGGAAFKRYGFVQSGIVTRWAEIVGPKYAGVSSPESIRFPPGKKADGVLTVTVKGAHAAMMQHIAPEIVERVNRFFGYTAVARLTLKQGNVAPRPSRVAPPSLRPIEPPAALGDGLRAIADPELRAVLSALAAGVAATRGPPIVGDELASLVIAGKIS</sequence>
<dbReference type="OrthoDB" id="7160947at2"/>
<dbReference type="AlphaFoldDB" id="A0A5B8LPE8"/>
<proteinExistence type="predicted"/>
<evidence type="ECO:0000313" key="3">
    <source>
        <dbReference type="Proteomes" id="UP000315673"/>
    </source>
</evidence>
<dbReference type="Proteomes" id="UP000315673">
    <property type="component" value="Chromosome"/>
</dbReference>
<organism evidence="2 3">
    <name type="scientific">Sphingomonas panacisoli</name>
    <dbReference type="NCBI Taxonomy" id="1813879"/>
    <lineage>
        <taxon>Bacteria</taxon>
        <taxon>Pseudomonadati</taxon>
        <taxon>Pseudomonadota</taxon>
        <taxon>Alphaproteobacteria</taxon>
        <taxon>Sphingomonadales</taxon>
        <taxon>Sphingomonadaceae</taxon>
        <taxon>Sphingomonas</taxon>
    </lineage>
</organism>
<evidence type="ECO:0000256" key="1">
    <source>
        <dbReference type="SAM" id="MobiDB-lite"/>
    </source>
</evidence>
<evidence type="ECO:0000313" key="2">
    <source>
        <dbReference type="EMBL" id="QDZ09272.1"/>
    </source>
</evidence>
<dbReference type="PIRSF" id="PIRSF032064">
    <property type="entry name" value="UCP032064"/>
    <property type="match status" value="1"/>
</dbReference>